<dbReference type="PANTHER" id="PTHR24279">
    <property type="entry name" value="CYTOCHROME P450"/>
    <property type="match status" value="1"/>
</dbReference>
<dbReference type="Gene3D" id="1.10.630.10">
    <property type="entry name" value="Cytochrome P450"/>
    <property type="match status" value="1"/>
</dbReference>
<reference evidence="8 9" key="1">
    <citation type="submission" date="2019-01" db="EMBL/GenBank/DDBJ databases">
        <authorList>
            <person name="Sayadi A."/>
        </authorList>
    </citation>
    <scope>NUCLEOTIDE SEQUENCE [LARGE SCALE GENOMIC DNA]</scope>
</reference>
<dbReference type="InterPro" id="IPR036396">
    <property type="entry name" value="Cyt_P450_sf"/>
</dbReference>
<dbReference type="GO" id="GO:0020037">
    <property type="term" value="F:heme binding"/>
    <property type="evidence" value="ECO:0007669"/>
    <property type="project" value="InterPro"/>
</dbReference>
<sequence length="199" mass="22936">MTTKSLLTPRLFRILKRYYSTDRPYSTALGVIDISTNDEVIEYKTLKDGVAVKDYSKIPGPKALPIIGNAWRFAPIIGHYKIHELDKVMISLYQQYGKIVKVSGLIGHPDLLFVFDGDDIQRVFKMEETMPHRPSMPSLHYYKQHLQKDFFRGNEGVIGVHGPKWDAFRKQVQHILLSPTTAKMYIEPLDLIATDFLNR</sequence>
<protein>
    <recommendedName>
        <fullName evidence="10">Cytochrome P450</fullName>
    </recommendedName>
</protein>
<comment type="cofactor">
    <cofactor evidence="1">
        <name>heme</name>
        <dbReference type="ChEBI" id="CHEBI:30413"/>
    </cofactor>
</comment>
<dbReference type="GO" id="GO:0004497">
    <property type="term" value="F:monooxygenase activity"/>
    <property type="evidence" value="ECO:0007669"/>
    <property type="project" value="UniProtKB-KW"/>
</dbReference>
<gene>
    <name evidence="8" type="ORF">CALMAC_LOCUS11830</name>
</gene>
<accession>A0A653CU07</accession>
<keyword evidence="9" id="KW-1185">Reference proteome</keyword>
<evidence type="ECO:0008006" key="10">
    <source>
        <dbReference type="Google" id="ProtNLM"/>
    </source>
</evidence>
<keyword evidence="3" id="KW-0349">Heme</keyword>
<keyword evidence="7" id="KW-0503">Monooxygenase</keyword>
<evidence type="ECO:0000313" key="8">
    <source>
        <dbReference type="EMBL" id="VEN51326.1"/>
    </source>
</evidence>
<dbReference type="AlphaFoldDB" id="A0A653CU07"/>
<keyword evidence="6" id="KW-0408">Iron</keyword>
<evidence type="ECO:0000256" key="1">
    <source>
        <dbReference type="ARBA" id="ARBA00001971"/>
    </source>
</evidence>
<comment type="similarity">
    <text evidence="2">Belongs to the cytochrome P450 family.</text>
</comment>
<dbReference type="GO" id="GO:0016705">
    <property type="term" value="F:oxidoreductase activity, acting on paired donors, with incorporation or reduction of molecular oxygen"/>
    <property type="evidence" value="ECO:0007669"/>
    <property type="project" value="InterPro"/>
</dbReference>
<dbReference type="PANTHER" id="PTHR24279:SF120">
    <property type="entry name" value="CYTOCHROME P450"/>
    <property type="match status" value="1"/>
</dbReference>
<dbReference type="OrthoDB" id="3945418at2759"/>
<evidence type="ECO:0000256" key="4">
    <source>
        <dbReference type="ARBA" id="ARBA00022723"/>
    </source>
</evidence>
<evidence type="ECO:0000256" key="7">
    <source>
        <dbReference type="ARBA" id="ARBA00023033"/>
    </source>
</evidence>
<evidence type="ECO:0000256" key="3">
    <source>
        <dbReference type="ARBA" id="ARBA00022617"/>
    </source>
</evidence>
<evidence type="ECO:0000256" key="2">
    <source>
        <dbReference type="ARBA" id="ARBA00010617"/>
    </source>
</evidence>
<name>A0A653CU07_CALMS</name>
<keyword evidence="5" id="KW-0560">Oxidoreductase</keyword>
<evidence type="ECO:0000256" key="6">
    <source>
        <dbReference type="ARBA" id="ARBA00023004"/>
    </source>
</evidence>
<dbReference type="SUPFAM" id="SSF48264">
    <property type="entry name" value="Cytochrome P450"/>
    <property type="match status" value="1"/>
</dbReference>
<dbReference type="InterPro" id="IPR050479">
    <property type="entry name" value="CYP11_CYP27_families"/>
</dbReference>
<dbReference type="EMBL" id="CAACVG010008876">
    <property type="protein sequence ID" value="VEN51326.1"/>
    <property type="molecule type" value="Genomic_DNA"/>
</dbReference>
<dbReference type="Proteomes" id="UP000410492">
    <property type="component" value="Unassembled WGS sequence"/>
</dbReference>
<dbReference type="GO" id="GO:0005506">
    <property type="term" value="F:iron ion binding"/>
    <property type="evidence" value="ECO:0007669"/>
    <property type="project" value="InterPro"/>
</dbReference>
<proteinExistence type="inferred from homology"/>
<organism evidence="8 9">
    <name type="scientific">Callosobruchus maculatus</name>
    <name type="common">Southern cowpea weevil</name>
    <name type="synonym">Pulse bruchid</name>
    <dbReference type="NCBI Taxonomy" id="64391"/>
    <lineage>
        <taxon>Eukaryota</taxon>
        <taxon>Metazoa</taxon>
        <taxon>Ecdysozoa</taxon>
        <taxon>Arthropoda</taxon>
        <taxon>Hexapoda</taxon>
        <taxon>Insecta</taxon>
        <taxon>Pterygota</taxon>
        <taxon>Neoptera</taxon>
        <taxon>Endopterygota</taxon>
        <taxon>Coleoptera</taxon>
        <taxon>Polyphaga</taxon>
        <taxon>Cucujiformia</taxon>
        <taxon>Chrysomeloidea</taxon>
        <taxon>Chrysomelidae</taxon>
        <taxon>Bruchinae</taxon>
        <taxon>Bruchini</taxon>
        <taxon>Callosobruchus</taxon>
    </lineage>
</organism>
<evidence type="ECO:0000313" key="9">
    <source>
        <dbReference type="Proteomes" id="UP000410492"/>
    </source>
</evidence>
<keyword evidence="4" id="KW-0479">Metal-binding</keyword>
<evidence type="ECO:0000256" key="5">
    <source>
        <dbReference type="ARBA" id="ARBA00023002"/>
    </source>
</evidence>